<keyword evidence="8" id="KW-1185">Reference proteome</keyword>
<dbReference type="Pfam" id="PF01497">
    <property type="entry name" value="Peripla_BP_2"/>
    <property type="match status" value="1"/>
</dbReference>
<dbReference type="PANTHER" id="PTHR30532:SF28">
    <property type="entry name" value="PETROBACTIN-BINDING PROTEIN YCLQ"/>
    <property type="match status" value="1"/>
</dbReference>
<dbReference type="Gene3D" id="3.40.50.1980">
    <property type="entry name" value="Nitrogenase molybdenum iron protein domain"/>
    <property type="match status" value="2"/>
</dbReference>
<keyword evidence="3" id="KW-0813">Transport</keyword>
<keyword evidence="4 5" id="KW-0732">Signal</keyword>
<evidence type="ECO:0000256" key="5">
    <source>
        <dbReference type="SAM" id="SignalP"/>
    </source>
</evidence>
<dbReference type="InterPro" id="IPR033870">
    <property type="entry name" value="FatB"/>
</dbReference>
<evidence type="ECO:0000256" key="1">
    <source>
        <dbReference type="ARBA" id="ARBA00004196"/>
    </source>
</evidence>
<proteinExistence type="inferred from homology"/>
<dbReference type="InterPro" id="IPR002491">
    <property type="entry name" value="ABC_transptr_periplasmic_BD"/>
</dbReference>
<dbReference type="CDD" id="cd01140">
    <property type="entry name" value="FatB"/>
    <property type="match status" value="1"/>
</dbReference>
<evidence type="ECO:0000313" key="7">
    <source>
        <dbReference type="EMBL" id="WRP14301.1"/>
    </source>
</evidence>
<feature type="chain" id="PRO_5045663289" evidence="5">
    <location>
        <begin position="22"/>
        <end position="306"/>
    </location>
</feature>
<comment type="similarity">
    <text evidence="2">Belongs to the bacterial solute-binding protein 8 family.</text>
</comment>
<dbReference type="PANTHER" id="PTHR30532">
    <property type="entry name" value="IRON III DICITRATE-BINDING PERIPLASMIC PROTEIN"/>
    <property type="match status" value="1"/>
</dbReference>
<dbReference type="EMBL" id="CP141614">
    <property type="protein sequence ID" value="WRP14301.1"/>
    <property type="molecule type" value="Genomic_DNA"/>
</dbReference>
<evidence type="ECO:0000256" key="3">
    <source>
        <dbReference type="ARBA" id="ARBA00022448"/>
    </source>
</evidence>
<reference evidence="8" key="1">
    <citation type="submission" date="2023-12" db="EMBL/GenBank/DDBJ databases">
        <title>Novel isolates from deep terrestrial aquifers shed light on the physiology and ecology of the class Limnochordia.</title>
        <authorList>
            <person name="Karnachuk O.V."/>
            <person name="Lukina A.P."/>
            <person name="Avakyan M.R."/>
            <person name="Kadnikov V."/>
            <person name="Begmatov S."/>
            <person name="Beletsky A.V."/>
            <person name="Mardanov A.V."/>
            <person name="Ravin N.V."/>
        </authorList>
    </citation>
    <scope>NUCLEOTIDE SEQUENCE [LARGE SCALE GENOMIC DNA]</scope>
    <source>
        <strain evidence="8">LN</strain>
    </source>
</reference>
<gene>
    <name evidence="7" type="ORF">VLY81_12890</name>
</gene>
<dbReference type="RefSeq" id="WP_324668611.1">
    <property type="nucleotide sequence ID" value="NZ_CP141614.1"/>
</dbReference>
<protein>
    <submittedName>
        <fullName evidence="7">Siderophore ABC transporter substrate-binding protein</fullName>
    </submittedName>
</protein>
<accession>A0ABZ1BP16</accession>
<organism evidence="7 8">
    <name type="scientific">Geochorda subterranea</name>
    <dbReference type="NCBI Taxonomy" id="3109564"/>
    <lineage>
        <taxon>Bacteria</taxon>
        <taxon>Bacillati</taxon>
        <taxon>Bacillota</taxon>
        <taxon>Limnochordia</taxon>
        <taxon>Limnochordales</taxon>
        <taxon>Geochordaceae</taxon>
        <taxon>Geochorda</taxon>
    </lineage>
</organism>
<evidence type="ECO:0000256" key="2">
    <source>
        <dbReference type="ARBA" id="ARBA00008814"/>
    </source>
</evidence>
<feature type="signal peptide" evidence="5">
    <location>
        <begin position="1"/>
        <end position="21"/>
    </location>
</feature>
<name>A0ABZ1BP16_9FIRM</name>
<dbReference type="Proteomes" id="UP001333102">
    <property type="component" value="Chromosome"/>
</dbReference>
<dbReference type="SUPFAM" id="SSF53807">
    <property type="entry name" value="Helical backbone' metal receptor"/>
    <property type="match status" value="1"/>
</dbReference>
<dbReference type="PROSITE" id="PS50983">
    <property type="entry name" value="FE_B12_PBP"/>
    <property type="match status" value="1"/>
</dbReference>
<evidence type="ECO:0000259" key="6">
    <source>
        <dbReference type="PROSITE" id="PS50983"/>
    </source>
</evidence>
<dbReference type="InterPro" id="IPR051313">
    <property type="entry name" value="Bact_iron-sidero_bind"/>
</dbReference>
<sequence>MSRPMLRAALLSGLVMVAAFAQVAVAQERMLEIQHALGTTRLEVPPQRVVAFDLGVLDSLERLGVDVVGVPKASLPAYLSRYLDARYTSVGSLTEPDFERIEVLRPDVIFISGRQSSHYAELSRLAPTIYMGIDTADYLASFESNMRLLGRVFGKQEQVEAELGRIRQSIERVRARAHGKTALVVLVTAGRLSAFGPGSRYGFVYDVLGLEPANDDIQVSTHGQPISFEFLLQEDPDYLLVIDRDAVVAGGGAQPARQVIENELVRHTRAYREGQIVYLDPSYWYLSGGGLDSFARMIADVAAVLR</sequence>
<feature type="domain" description="Fe/B12 periplasmic-binding" evidence="6">
    <location>
        <begin position="48"/>
        <end position="306"/>
    </location>
</feature>
<evidence type="ECO:0000256" key="4">
    <source>
        <dbReference type="ARBA" id="ARBA00022729"/>
    </source>
</evidence>
<comment type="subcellular location">
    <subcellularLocation>
        <location evidence="1">Cell envelope</location>
    </subcellularLocation>
</comment>
<evidence type="ECO:0000313" key="8">
    <source>
        <dbReference type="Proteomes" id="UP001333102"/>
    </source>
</evidence>